<evidence type="ECO:0000313" key="2">
    <source>
        <dbReference type="EMBL" id="QID17577.1"/>
    </source>
</evidence>
<dbReference type="RefSeq" id="WP_173764740.1">
    <property type="nucleotide sequence ID" value="NZ_CP048836.1"/>
</dbReference>
<reference evidence="2 3" key="1">
    <citation type="submission" date="2020-02" db="EMBL/GenBank/DDBJ databases">
        <title>Nitrogenibacter mangrovi gen. nov., sp. nov. isolated from mangrove sediment, a denitrifying betaproteobacterium.</title>
        <authorList>
            <person name="Liao H."/>
            <person name="Tian Y."/>
        </authorList>
    </citation>
    <scope>NUCLEOTIDE SEQUENCE [LARGE SCALE GENOMIC DNA]</scope>
    <source>
        <strain evidence="2 3">M9-3-2</strain>
    </source>
</reference>
<evidence type="ECO:0000259" key="1">
    <source>
        <dbReference type="Pfam" id="PF06983"/>
    </source>
</evidence>
<name>A0A6C1B1Y6_9RHOO</name>
<dbReference type="InterPro" id="IPR029068">
    <property type="entry name" value="Glyas_Bleomycin-R_OHBP_Dase"/>
</dbReference>
<dbReference type="PIRSF" id="PIRSF021700">
    <property type="entry name" value="3_dmu_93_MTrfase"/>
    <property type="match status" value="1"/>
</dbReference>
<dbReference type="EMBL" id="CP048836">
    <property type="protein sequence ID" value="QID17577.1"/>
    <property type="molecule type" value="Genomic_DNA"/>
</dbReference>
<gene>
    <name evidence="2" type="ORF">G3580_07915</name>
</gene>
<proteinExistence type="predicted"/>
<dbReference type="InterPro" id="IPR028973">
    <property type="entry name" value="PhnB-like"/>
</dbReference>
<organism evidence="2 3">
    <name type="scientific">Nitrogeniibacter mangrovi</name>
    <dbReference type="NCBI Taxonomy" id="2016596"/>
    <lineage>
        <taxon>Bacteria</taxon>
        <taxon>Pseudomonadati</taxon>
        <taxon>Pseudomonadota</taxon>
        <taxon>Betaproteobacteria</taxon>
        <taxon>Rhodocyclales</taxon>
        <taxon>Zoogloeaceae</taxon>
        <taxon>Nitrogeniibacter</taxon>
    </lineage>
</organism>
<dbReference type="AlphaFoldDB" id="A0A6C1B1Y6"/>
<accession>A0A6C1B1Y6</accession>
<evidence type="ECO:0000313" key="3">
    <source>
        <dbReference type="Proteomes" id="UP000501991"/>
    </source>
</evidence>
<dbReference type="Pfam" id="PF06983">
    <property type="entry name" value="3-dmu-9_3-mt"/>
    <property type="match status" value="1"/>
</dbReference>
<dbReference type="Proteomes" id="UP000501991">
    <property type="component" value="Chromosome"/>
</dbReference>
<dbReference type="PANTHER" id="PTHR33990">
    <property type="entry name" value="PROTEIN YJDN-RELATED"/>
    <property type="match status" value="1"/>
</dbReference>
<dbReference type="SUPFAM" id="SSF54593">
    <property type="entry name" value="Glyoxalase/Bleomycin resistance protein/Dihydroxybiphenyl dioxygenase"/>
    <property type="match status" value="1"/>
</dbReference>
<dbReference type="InterPro" id="IPR009725">
    <property type="entry name" value="3_dmu_93_MTrfase"/>
</dbReference>
<feature type="domain" description="PhnB-like" evidence="1">
    <location>
        <begin position="6"/>
        <end position="119"/>
    </location>
</feature>
<dbReference type="CDD" id="cd06588">
    <property type="entry name" value="PhnB_like"/>
    <property type="match status" value="1"/>
</dbReference>
<sequence>MPTIHQKIKTFLWFNDQAEEAARFYTSVFDTGRIVRIARYNGATPDKEGAVMLVTFELAGQTFIALNGGFDIPFDDAVSLLVECDSQAEIDTLWSRLTDGGEERPCGWLRDRFGLSWQIAPTRLLELVTNDDPETAATAMRAMFDMKKIVIADIERAVNAQ</sequence>
<dbReference type="KEGG" id="azq:G3580_07915"/>
<protein>
    <submittedName>
        <fullName evidence="2">VOC family protein</fullName>
    </submittedName>
</protein>
<dbReference type="Gene3D" id="3.10.180.10">
    <property type="entry name" value="2,3-Dihydroxybiphenyl 1,2-Dioxygenase, domain 1"/>
    <property type="match status" value="1"/>
</dbReference>
<keyword evidence="3" id="KW-1185">Reference proteome</keyword>